<evidence type="ECO:0000313" key="2">
    <source>
        <dbReference type="EMBL" id="AMY68059.1"/>
    </source>
</evidence>
<feature type="region of interest" description="Disordered" evidence="1">
    <location>
        <begin position="131"/>
        <end position="156"/>
    </location>
</feature>
<gene>
    <name evidence="2" type="ORF">AKL17_0800</name>
</gene>
<dbReference type="Proteomes" id="UP000076128">
    <property type="component" value="Chromosome"/>
</dbReference>
<sequence length="315" mass="29944">MGWAVPDRRGAACCSAAAGDGLVEAQAATGAAAAQAPERSAADRSAITLWDVRASILGKSDRASDPGTRTERLTAGPGTVATLAGAARAAAGDDCGTGAGAAIGSRISSAVSGSGLSGAAGRILKRGEELTSKGASRPCHSVNAGSAASATGAGNRGESSAWVTEARGCEGSAARCGGEILMESVAGSGSAAGICLSEGSADTGMRKPVMSKATKPAAAGMAAPGMGGGGPIEAERLGSWSFTARSAPPSNAGKAPSAGGAFIEPPVAAARPCAPPGGAGRGAADASWCQTCASPSASEDTAGAVAALSWPGCTA</sequence>
<evidence type="ECO:0000256" key="1">
    <source>
        <dbReference type="SAM" id="MobiDB-lite"/>
    </source>
</evidence>
<feature type="compositionally biased region" description="Low complexity" evidence="1">
    <location>
        <begin position="144"/>
        <end position="153"/>
    </location>
</feature>
<reference evidence="2 3" key="1">
    <citation type="submission" date="2015-09" db="EMBL/GenBank/DDBJ databases">
        <title>Complete genome sequence of Defluviimonas alba cai42t isolated from an oilfield in Xinjiang.</title>
        <authorList>
            <person name="Geng S."/>
            <person name="Pan X."/>
            <person name="Wu X."/>
        </authorList>
    </citation>
    <scope>NUCLEOTIDE SEQUENCE [LARGE SCALE GENOMIC DNA]</scope>
    <source>
        <strain evidence="3">cai42</strain>
    </source>
</reference>
<accession>A0A165SH86</accession>
<name>A0A165SH86_9RHOB</name>
<dbReference type="KEGG" id="daa:AKL17_0800"/>
<dbReference type="EMBL" id="CP012661">
    <property type="protein sequence ID" value="AMY68059.1"/>
    <property type="molecule type" value="Genomic_DNA"/>
</dbReference>
<proteinExistence type="predicted"/>
<evidence type="ECO:0000313" key="3">
    <source>
        <dbReference type="Proteomes" id="UP000076128"/>
    </source>
</evidence>
<dbReference type="AlphaFoldDB" id="A0A165SH86"/>
<protein>
    <submittedName>
        <fullName evidence="2">Uncharacterized protein</fullName>
    </submittedName>
</protein>
<organism evidence="2 3">
    <name type="scientific">Frigidibacter mobilis</name>
    <dbReference type="NCBI Taxonomy" id="1335048"/>
    <lineage>
        <taxon>Bacteria</taxon>
        <taxon>Pseudomonadati</taxon>
        <taxon>Pseudomonadota</taxon>
        <taxon>Alphaproteobacteria</taxon>
        <taxon>Rhodobacterales</taxon>
        <taxon>Paracoccaceae</taxon>
        <taxon>Frigidibacter</taxon>
    </lineage>
</organism>
<keyword evidence="3" id="KW-1185">Reference proteome</keyword>